<feature type="transmembrane region" description="Helical" evidence="1">
    <location>
        <begin position="82"/>
        <end position="100"/>
    </location>
</feature>
<evidence type="ECO:0000313" key="4">
    <source>
        <dbReference type="Proteomes" id="UP000294535"/>
    </source>
</evidence>
<dbReference type="PANTHER" id="PTHR28008">
    <property type="entry name" value="DOMAIN PROTEIN, PUTATIVE (AFU_ORTHOLOGUE AFUA_3G10980)-RELATED"/>
    <property type="match status" value="1"/>
</dbReference>
<dbReference type="NCBIfam" id="NF037970">
    <property type="entry name" value="vanZ_1"/>
    <property type="match status" value="1"/>
</dbReference>
<keyword evidence="4" id="KW-1185">Reference proteome</keyword>
<dbReference type="InterPro" id="IPR006976">
    <property type="entry name" value="VanZ-like"/>
</dbReference>
<evidence type="ECO:0000313" key="3">
    <source>
        <dbReference type="EMBL" id="TDQ16494.1"/>
    </source>
</evidence>
<dbReference type="PANTHER" id="PTHR28008:SF1">
    <property type="entry name" value="DOMAIN PROTEIN, PUTATIVE (AFU_ORTHOLOGUE AFUA_3G10980)-RELATED"/>
    <property type="match status" value="1"/>
</dbReference>
<keyword evidence="1" id="KW-1133">Transmembrane helix</keyword>
<organism evidence="3 4">
    <name type="scientific">Algoriphagus boseongensis</name>
    <dbReference type="NCBI Taxonomy" id="1442587"/>
    <lineage>
        <taxon>Bacteria</taxon>
        <taxon>Pseudomonadati</taxon>
        <taxon>Bacteroidota</taxon>
        <taxon>Cytophagia</taxon>
        <taxon>Cytophagales</taxon>
        <taxon>Cyclobacteriaceae</taxon>
        <taxon>Algoriphagus</taxon>
    </lineage>
</organism>
<proteinExistence type="predicted"/>
<name>A0A4R6T2V5_9BACT</name>
<accession>A0A4R6T2V5</accession>
<dbReference type="Proteomes" id="UP000294535">
    <property type="component" value="Unassembled WGS sequence"/>
</dbReference>
<keyword evidence="1" id="KW-0472">Membrane</keyword>
<gene>
    <name evidence="3" type="ORF">DFQ04_2612</name>
</gene>
<reference evidence="3 4" key="1">
    <citation type="submission" date="2019-03" db="EMBL/GenBank/DDBJ databases">
        <title>Genomic Encyclopedia of Type Strains, Phase III (KMG-III): the genomes of soil and plant-associated and newly described type strains.</title>
        <authorList>
            <person name="Whitman W."/>
        </authorList>
    </citation>
    <scope>NUCLEOTIDE SEQUENCE [LARGE SCALE GENOMIC DNA]</scope>
    <source>
        <strain evidence="3 4">CECT 8446</strain>
    </source>
</reference>
<comment type="caution">
    <text evidence="3">The sequence shown here is derived from an EMBL/GenBank/DDBJ whole genome shotgun (WGS) entry which is preliminary data.</text>
</comment>
<dbReference type="AlphaFoldDB" id="A0A4R6T2V5"/>
<sequence>MRAMLSPGTTFPEVDLFNFQDKAIHWIVFTIQSYLWCGVGLKKKTPSLSSTRIWINFLIFGVGVGIILEYLQQFIPYRSFDYLDMIVNVLGAISGLLIYFKVPSNKYILE</sequence>
<dbReference type="EMBL" id="SNYF01000007">
    <property type="protein sequence ID" value="TDQ16494.1"/>
    <property type="molecule type" value="Genomic_DNA"/>
</dbReference>
<protein>
    <submittedName>
        <fullName evidence="3">VanZ like protein</fullName>
    </submittedName>
</protein>
<dbReference type="Pfam" id="PF04892">
    <property type="entry name" value="VanZ"/>
    <property type="match status" value="1"/>
</dbReference>
<feature type="transmembrane region" description="Helical" evidence="1">
    <location>
        <begin position="23"/>
        <end position="41"/>
    </location>
</feature>
<dbReference type="RefSeq" id="WP_394345583.1">
    <property type="nucleotide sequence ID" value="NZ_SNYF01000007.1"/>
</dbReference>
<feature type="transmembrane region" description="Helical" evidence="1">
    <location>
        <begin position="53"/>
        <end position="70"/>
    </location>
</feature>
<evidence type="ECO:0000256" key="1">
    <source>
        <dbReference type="SAM" id="Phobius"/>
    </source>
</evidence>
<evidence type="ECO:0000259" key="2">
    <source>
        <dbReference type="Pfam" id="PF04892"/>
    </source>
</evidence>
<feature type="domain" description="VanZ-like" evidence="2">
    <location>
        <begin position="50"/>
        <end position="100"/>
    </location>
</feature>
<keyword evidence="1" id="KW-0812">Transmembrane</keyword>